<keyword evidence="3" id="KW-1185">Reference proteome</keyword>
<dbReference type="EMBL" id="OZ021739">
    <property type="protein sequence ID" value="CAK9322287.1"/>
    <property type="molecule type" value="Genomic_DNA"/>
</dbReference>
<evidence type="ECO:0000313" key="3">
    <source>
        <dbReference type="Proteomes" id="UP001642487"/>
    </source>
</evidence>
<gene>
    <name evidence="2" type="ORF">CITCOLO1_LOCUS14426</name>
</gene>
<feature type="compositionally biased region" description="Polar residues" evidence="1">
    <location>
        <begin position="145"/>
        <end position="155"/>
    </location>
</feature>
<sequence>MFIDGSPKYSLVASHVDVEQSESRSKHPSNRNDDNVETSFVNISSVYGLEYVDKIAIVSCGVELSKTHVGVMSDKRSSNVECDLSNPLESYEKSNKGASLKTIDKRENDLVKENVPVKVVPEVDYAKEVLEAQIEVPGPDDLDNKASSQANTLSQEDVEEGTHVSPVSPSHALTSQEMLVRLCLHMMM</sequence>
<proteinExistence type="predicted"/>
<dbReference type="Proteomes" id="UP001642487">
    <property type="component" value="Chromosome 5"/>
</dbReference>
<feature type="region of interest" description="Disordered" evidence="1">
    <location>
        <begin position="137"/>
        <end position="170"/>
    </location>
</feature>
<feature type="region of interest" description="Disordered" evidence="1">
    <location>
        <begin position="17"/>
        <end position="36"/>
    </location>
</feature>
<organism evidence="2 3">
    <name type="scientific">Citrullus colocynthis</name>
    <name type="common">colocynth</name>
    <dbReference type="NCBI Taxonomy" id="252529"/>
    <lineage>
        <taxon>Eukaryota</taxon>
        <taxon>Viridiplantae</taxon>
        <taxon>Streptophyta</taxon>
        <taxon>Embryophyta</taxon>
        <taxon>Tracheophyta</taxon>
        <taxon>Spermatophyta</taxon>
        <taxon>Magnoliopsida</taxon>
        <taxon>eudicotyledons</taxon>
        <taxon>Gunneridae</taxon>
        <taxon>Pentapetalae</taxon>
        <taxon>rosids</taxon>
        <taxon>fabids</taxon>
        <taxon>Cucurbitales</taxon>
        <taxon>Cucurbitaceae</taxon>
        <taxon>Benincaseae</taxon>
        <taxon>Citrullus</taxon>
    </lineage>
</organism>
<feature type="compositionally biased region" description="Basic and acidic residues" evidence="1">
    <location>
        <begin position="17"/>
        <end position="34"/>
    </location>
</feature>
<protein>
    <submittedName>
        <fullName evidence="2">Uncharacterized protein</fullName>
    </submittedName>
</protein>
<name>A0ABP0YQS6_9ROSI</name>
<accession>A0ABP0YQS6</accession>
<reference evidence="2 3" key="1">
    <citation type="submission" date="2024-03" db="EMBL/GenBank/DDBJ databases">
        <authorList>
            <person name="Gkanogiannis A."/>
            <person name="Becerra Lopez-Lavalle L."/>
        </authorList>
    </citation>
    <scope>NUCLEOTIDE SEQUENCE [LARGE SCALE GENOMIC DNA]</scope>
</reference>
<evidence type="ECO:0000256" key="1">
    <source>
        <dbReference type="SAM" id="MobiDB-lite"/>
    </source>
</evidence>
<evidence type="ECO:0000313" key="2">
    <source>
        <dbReference type="EMBL" id="CAK9322287.1"/>
    </source>
</evidence>